<feature type="transmembrane region" description="Helical" evidence="2">
    <location>
        <begin position="49"/>
        <end position="69"/>
    </location>
</feature>
<evidence type="ECO:0000256" key="2">
    <source>
        <dbReference type="SAM" id="Phobius"/>
    </source>
</evidence>
<accession>A0A9P4QYJ9</accession>
<sequence>MSKAVPLGLGQVTYPLDVAHQAALIGGAAAVPGAIQGAFFGTLRTSTPIIFSLISGAQWFAIGSTWYAARTALLQRDGLLNWWNQTRGAPLIARTDSNPSPQDRLRASALSGTFTGVSLGLLFRGPRNVIPGAIMFTLFGWGGQTAYNYLDKENTDAVVSQARPKSEEEKRLENENWMQRAAKSKWIPMKALTDDEYVQMLNEKLLALNAEIAIVDDRIEKFKSEQRAFKKDAAQHDSVAQSK</sequence>
<evidence type="ECO:0000256" key="1">
    <source>
        <dbReference type="SAM" id="Coils"/>
    </source>
</evidence>
<evidence type="ECO:0000313" key="4">
    <source>
        <dbReference type="Proteomes" id="UP000799444"/>
    </source>
</evidence>
<comment type="caution">
    <text evidence="3">The sequence shown here is derived from an EMBL/GenBank/DDBJ whole genome shotgun (WGS) entry which is preliminary data.</text>
</comment>
<keyword evidence="1" id="KW-0175">Coiled coil</keyword>
<reference evidence="3" key="1">
    <citation type="journal article" date="2020" name="Stud. Mycol.">
        <title>101 Dothideomycetes genomes: a test case for predicting lifestyles and emergence of pathogens.</title>
        <authorList>
            <person name="Haridas S."/>
            <person name="Albert R."/>
            <person name="Binder M."/>
            <person name="Bloem J."/>
            <person name="Labutti K."/>
            <person name="Salamov A."/>
            <person name="Andreopoulos B."/>
            <person name="Baker S."/>
            <person name="Barry K."/>
            <person name="Bills G."/>
            <person name="Bluhm B."/>
            <person name="Cannon C."/>
            <person name="Castanera R."/>
            <person name="Culley D."/>
            <person name="Daum C."/>
            <person name="Ezra D."/>
            <person name="Gonzalez J."/>
            <person name="Henrissat B."/>
            <person name="Kuo A."/>
            <person name="Liang C."/>
            <person name="Lipzen A."/>
            <person name="Lutzoni F."/>
            <person name="Magnuson J."/>
            <person name="Mondo S."/>
            <person name="Nolan M."/>
            <person name="Ohm R."/>
            <person name="Pangilinan J."/>
            <person name="Park H.-J."/>
            <person name="Ramirez L."/>
            <person name="Alfaro M."/>
            <person name="Sun H."/>
            <person name="Tritt A."/>
            <person name="Yoshinaga Y."/>
            <person name="Zwiers L.-H."/>
            <person name="Turgeon B."/>
            <person name="Goodwin S."/>
            <person name="Spatafora J."/>
            <person name="Crous P."/>
            <person name="Grigoriev I."/>
        </authorList>
    </citation>
    <scope>NUCLEOTIDE SEQUENCE</scope>
    <source>
        <strain evidence="3">CBS 125425</strain>
    </source>
</reference>
<dbReference type="Proteomes" id="UP000799444">
    <property type="component" value="Unassembled WGS sequence"/>
</dbReference>
<keyword evidence="4" id="KW-1185">Reference proteome</keyword>
<name>A0A9P4QYJ9_9PLEO</name>
<gene>
    <name evidence="3" type="ORF">EJ04DRAFT_513086</name>
</gene>
<dbReference type="AlphaFoldDB" id="A0A9P4QYJ9"/>
<dbReference type="EMBL" id="ML996159">
    <property type="protein sequence ID" value="KAF2733583.1"/>
    <property type="molecule type" value="Genomic_DNA"/>
</dbReference>
<dbReference type="OrthoDB" id="5565730at2759"/>
<keyword evidence="2" id="KW-1133">Transmembrane helix</keyword>
<dbReference type="PANTHER" id="PTHR41390:SF1">
    <property type="entry name" value="NADH-UBIQUINONE OXIDOREDUCTASE 213 KDA SUBUNIT"/>
    <property type="match status" value="1"/>
</dbReference>
<dbReference type="PANTHER" id="PTHR41390">
    <property type="entry name" value="CHROMOSOME 7, WHOLE GENOME SHOTGUN SEQUENCE"/>
    <property type="match status" value="1"/>
</dbReference>
<feature type="coiled-coil region" evidence="1">
    <location>
        <begin position="198"/>
        <end position="225"/>
    </location>
</feature>
<protein>
    <submittedName>
        <fullName evidence="3">Uncharacterized protein</fullName>
    </submittedName>
</protein>
<organism evidence="3 4">
    <name type="scientific">Polyplosphaeria fusca</name>
    <dbReference type="NCBI Taxonomy" id="682080"/>
    <lineage>
        <taxon>Eukaryota</taxon>
        <taxon>Fungi</taxon>
        <taxon>Dikarya</taxon>
        <taxon>Ascomycota</taxon>
        <taxon>Pezizomycotina</taxon>
        <taxon>Dothideomycetes</taxon>
        <taxon>Pleosporomycetidae</taxon>
        <taxon>Pleosporales</taxon>
        <taxon>Tetraplosphaeriaceae</taxon>
        <taxon>Polyplosphaeria</taxon>
    </lineage>
</organism>
<proteinExistence type="predicted"/>
<keyword evidence="2" id="KW-0812">Transmembrane</keyword>
<evidence type="ECO:0000313" key="3">
    <source>
        <dbReference type="EMBL" id="KAF2733583.1"/>
    </source>
</evidence>
<keyword evidence="2" id="KW-0472">Membrane</keyword>